<comment type="caution">
    <text evidence="2">The sequence shown here is derived from an EMBL/GenBank/DDBJ whole genome shotgun (WGS) entry which is preliminary data.</text>
</comment>
<feature type="non-terminal residue" evidence="2">
    <location>
        <position position="1"/>
    </location>
</feature>
<evidence type="ECO:0000313" key="2">
    <source>
        <dbReference type="EMBL" id="CAK0836319.1"/>
    </source>
</evidence>
<sequence length="352" mass="37446">QRCAESLAESRTCRQGAETRAASGPGGALGGRAGPPRLCAGEPVRGAEPSRGQKRLLPRAPGTKTTTPGAAHAGSRRRGGGQREGARRHRRRGQDAARGRELGAHAQAQRAVALRGLPGPGRHPAGAGRHRGGQPCRHGGGARRGDVRGVARGFPGQRDQEEVEQVRRAHLSQHAEGGCPEQAPAGVGGGSRDGVRGAEYAPHGDVDGAGRLLEQLEHRRPRLRRDGRVPRHLQGSWGPLSRLFLHWLQRCPRAVWTWGCGRENKMGDISLDVRGCMNLKGDVSQLALSHARTSDFRIPFSHASSGRQVSLSIPHVQYRSASTVFSRVGVSVMRGLSSIGALPAHVSVMLTG</sequence>
<proteinExistence type="predicted"/>
<feature type="compositionally biased region" description="Basic and acidic residues" evidence="1">
    <location>
        <begin position="93"/>
        <end position="103"/>
    </location>
</feature>
<dbReference type="EMBL" id="CAUYUJ010013491">
    <property type="protein sequence ID" value="CAK0836319.1"/>
    <property type="molecule type" value="Genomic_DNA"/>
</dbReference>
<evidence type="ECO:0000313" key="3">
    <source>
        <dbReference type="Proteomes" id="UP001189429"/>
    </source>
</evidence>
<keyword evidence="3" id="KW-1185">Reference proteome</keyword>
<name>A0ABN9SV44_9DINO</name>
<dbReference type="Proteomes" id="UP001189429">
    <property type="component" value="Unassembled WGS sequence"/>
</dbReference>
<evidence type="ECO:0000256" key="1">
    <source>
        <dbReference type="SAM" id="MobiDB-lite"/>
    </source>
</evidence>
<gene>
    <name evidence="2" type="ORF">PCOR1329_LOCUS32837</name>
</gene>
<feature type="compositionally biased region" description="Basic and acidic residues" evidence="1">
    <location>
        <begin position="202"/>
        <end position="211"/>
    </location>
</feature>
<feature type="compositionally biased region" description="Basic residues" evidence="1">
    <location>
        <begin position="74"/>
        <end position="92"/>
    </location>
</feature>
<organism evidence="2 3">
    <name type="scientific">Prorocentrum cordatum</name>
    <dbReference type="NCBI Taxonomy" id="2364126"/>
    <lineage>
        <taxon>Eukaryota</taxon>
        <taxon>Sar</taxon>
        <taxon>Alveolata</taxon>
        <taxon>Dinophyceae</taxon>
        <taxon>Prorocentrales</taxon>
        <taxon>Prorocentraceae</taxon>
        <taxon>Prorocentrum</taxon>
    </lineage>
</organism>
<protein>
    <submittedName>
        <fullName evidence="2">Uncharacterized protein</fullName>
    </submittedName>
</protein>
<reference evidence="2" key="1">
    <citation type="submission" date="2023-10" db="EMBL/GenBank/DDBJ databases">
        <authorList>
            <person name="Chen Y."/>
            <person name="Shah S."/>
            <person name="Dougan E. K."/>
            <person name="Thang M."/>
            <person name="Chan C."/>
        </authorList>
    </citation>
    <scope>NUCLEOTIDE SEQUENCE [LARGE SCALE GENOMIC DNA]</scope>
</reference>
<feature type="compositionally biased region" description="Low complexity" evidence="1">
    <location>
        <begin position="113"/>
        <end position="127"/>
    </location>
</feature>
<feature type="compositionally biased region" description="Basic and acidic residues" evidence="1">
    <location>
        <begin position="158"/>
        <end position="167"/>
    </location>
</feature>
<feature type="compositionally biased region" description="Gly residues" evidence="1">
    <location>
        <begin position="24"/>
        <end position="33"/>
    </location>
</feature>
<accession>A0ABN9SV44</accession>
<feature type="compositionally biased region" description="Low complexity" evidence="1">
    <location>
        <begin position="58"/>
        <end position="73"/>
    </location>
</feature>
<feature type="region of interest" description="Disordered" evidence="1">
    <location>
        <begin position="1"/>
        <end position="211"/>
    </location>
</feature>